<protein>
    <submittedName>
        <fullName evidence="1">Uncharacterized protein</fullName>
    </submittedName>
</protein>
<sequence>MALKTSNPRPGFPVAASVIVAGTFFVVIAQAALAAVVSHVNCRQNSLKSCSAASIANYDEFRKAMIPICCRYRELKEDQGKKGVEIGEERTYKESRV</sequence>
<evidence type="ECO:0000313" key="1">
    <source>
        <dbReference type="EMBL" id="CAL1389435.1"/>
    </source>
</evidence>
<dbReference type="Proteomes" id="UP001497516">
    <property type="component" value="Chromosome 5"/>
</dbReference>
<evidence type="ECO:0000313" key="2">
    <source>
        <dbReference type="Proteomes" id="UP001497516"/>
    </source>
</evidence>
<organism evidence="1 2">
    <name type="scientific">Linum trigynum</name>
    <dbReference type="NCBI Taxonomy" id="586398"/>
    <lineage>
        <taxon>Eukaryota</taxon>
        <taxon>Viridiplantae</taxon>
        <taxon>Streptophyta</taxon>
        <taxon>Embryophyta</taxon>
        <taxon>Tracheophyta</taxon>
        <taxon>Spermatophyta</taxon>
        <taxon>Magnoliopsida</taxon>
        <taxon>eudicotyledons</taxon>
        <taxon>Gunneridae</taxon>
        <taxon>Pentapetalae</taxon>
        <taxon>rosids</taxon>
        <taxon>fabids</taxon>
        <taxon>Malpighiales</taxon>
        <taxon>Linaceae</taxon>
        <taxon>Linum</taxon>
    </lineage>
</organism>
<dbReference type="EMBL" id="OZ034818">
    <property type="protein sequence ID" value="CAL1389435.1"/>
    <property type="molecule type" value="Genomic_DNA"/>
</dbReference>
<keyword evidence="2" id="KW-1185">Reference proteome</keyword>
<reference evidence="1 2" key="1">
    <citation type="submission" date="2024-04" db="EMBL/GenBank/DDBJ databases">
        <authorList>
            <person name="Fracassetti M."/>
        </authorList>
    </citation>
    <scope>NUCLEOTIDE SEQUENCE [LARGE SCALE GENOMIC DNA]</scope>
</reference>
<gene>
    <name evidence="1" type="ORF">LTRI10_LOCUS30290</name>
</gene>
<proteinExistence type="predicted"/>
<accession>A0AAV2EVK4</accession>
<dbReference type="AlphaFoldDB" id="A0AAV2EVK4"/>
<name>A0AAV2EVK4_9ROSI</name>